<dbReference type="AlphaFoldDB" id="A0AAN9AWE1"/>
<comment type="caution">
    <text evidence="2">The sequence shown here is derived from an EMBL/GenBank/DDBJ whole genome shotgun (WGS) entry which is preliminary data.</text>
</comment>
<reference evidence="2 3" key="1">
    <citation type="submission" date="2024-02" db="EMBL/GenBank/DDBJ databases">
        <title>Chromosome-scale genome assembly of the rough periwinkle Littorina saxatilis.</title>
        <authorList>
            <person name="De Jode A."/>
            <person name="Faria R."/>
            <person name="Formenti G."/>
            <person name="Sims Y."/>
            <person name="Smith T.P."/>
            <person name="Tracey A."/>
            <person name="Wood J.M.D."/>
            <person name="Zagrodzka Z.B."/>
            <person name="Johannesson K."/>
            <person name="Butlin R.K."/>
            <person name="Leder E.H."/>
        </authorList>
    </citation>
    <scope>NUCLEOTIDE SEQUENCE [LARGE SCALE GENOMIC DNA]</scope>
    <source>
        <strain evidence="2">Snail1</strain>
        <tissue evidence="2">Muscle</tissue>
    </source>
</reference>
<accession>A0AAN9AWE1</accession>
<protein>
    <submittedName>
        <fullName evidence="2">Uncharacterized protein</fullName>
    </submittedName>
</protein>
<gene>
    <name evidence="2" type="ORF">V1264_006175</name>
</gene>
<dbReference type="Proteomes" id="UP001374579">
    <property type="component" value="Unassembled WGS sequence"/>
</dbReference>
<feature type="region of interest" description="Disordered" evidence="1">
    <location>
        <begin position="92"/>
        <end position="114"/>
    </location>
</feature>
<dbReference type="EMBL" id="JBAMIC010000018">
    <property type="protein sequence ID" value="KAK7094650.1"/>
    <property type="molecule type" value="Genomic_DNA"/>
</dbReference>
<evidence type="ECO:0000313" key="2">
    <source>
        <dbReference type="EMBL" id="KAK7094650.1"/>
    </source>
</evidence>
<evidence type="ECO:0000256" key="1">
    <source>
        <dbReference type="SAM" id="MobiDB-lite"/>
    </source>
</evidence>
<feature type="compositionally biased region" description="Basic and acidic residues" evidence="1">
    <location>
        <begin position="100"/>
        <end position="112"/>
    </location>
</feature>
<proteinExistence type="predicted"/>
<organism evidence="2 3">
    <name type="scientific">Littorina saxatilis</name>
    <dbReference type="NCBI Taxonomy" id="31220"/>
    <lineage>
        <taxon>Eukaryota</taxon>
        <taxon>Metazoa</taxon>
        <taxon>Spiralia</taxon>
        <taxon>Lophotrochozoa</taxon>
        <taxon>Mollusca</taxon>
        <taxon>Gastropoda</taxon>
        <taxon>Caenogastropoda</taxon>
        <taxon>Littorinimorpha</taxon>
        <taxon>Littorinoidea</taxon>
        <taxon>Littorinidae</taxon>
        <taxon>Littorina</taxon>
    </lineage>
</organism>
<keyword evidence="3" id="KW-1185">Reference proteome</keyword>
<sequence length="159" mass="18637">MAFSLTFNSILDNNIRHVYAGKPAQMSYRHSSEYPNMDQLRQRRENQQLKDYVLRTSEYQSDYNCLMPRAPAFRLLSRQEVDDIVTRLQRDTVASTRQDGTSDEKAVQDKQKSNPKYLGLKKVSQEEMDEITQRLCKPTKMALIRERRPQHIAPMPEVS</sequence>
<evidence type="ECO:0000313" key="3">
    <source>
        <dbReference type="Proteomes" id="UP001374579"/>
    </source>
</evidence>
<name>A0AAN9AWE1_9CAEN</name>